<dbReference type="Pfam" id="PF13439">
    <property type="entry name" value="Glyco_transf_4"/>
    <property type="match status" value="1"/>
</dbReference>
<accession>A0ABT7STW0</accession>
<gene>
    <name evidence="3" type="ORF">QTP81_03290</name>
</gene>
<dbReference type="SUPFAM" id="SSF53756">
    <property type="entry name" value="UDP-Glycosyltransferase/glycogen phosphorylase"/>
    <property type="match status" value="1"/>
</dbReference>
<evidence type="ECO:0000313" key="3">
    <source>
        <dbReference type="EMBL" id="MDM7859631.1"/>
    </source>
</evidence>
<dbReference type="Pfam" id="PF00534">
    <property type="entry name" value="Glycos_transf_1"/>
    <property type="match status" value="1"/>
</dbReference>
<organism evidence="3 4">
    <name type="scientific">Alteromonas arenosi</name>
    <dbReference type="NCBI Taxonomy" id="3055817"/>
    <lineage>
        <taxon>Bacteria</taxon>
        <taxon>Pseudomonadati</taxon>
        <taxon>Pseudomonadota</taxon>
        <taxon>Gammaproteobacteria</taxon>
        <taxon>Alteromonadales</taxon>
        <taxon>Alteromonadaceae</taxon>
        <taxon>Alteromonas/Salinimonas group</taxon>
        <taxon>Alteromonas</taxon>
    </lineage>
</organism>
<feature type="domain" description="Glycosyl transferase family 1" evidence="1">
    <location>
        <begin position="183"/>
        <end position="347"/>
    </location>
</feature>
<comment type="caution">
    <text evidence="3">The sequence shown here is derived from an EMBL/GenBank/DDBJ whole genome shotgun (WGS) entry which is preliminary data.</text>
</comment>
<evidence type="ECO:0000313" key="4">
    <source>
        <dbReference type="Proteomes" id="UP001234343"/>
    </source>
</evidence>
<keyword evidence="3" id="KW-0328">Glycosyltransferase</keyword>
<keyword evidence="3" id="KW-0808">Transferase</keyword>
<dbReference type="EC" id="2.4.-.-" evidence="3"/>
<dbReference type="PANTHER" id="PTHR12526">
    <property type="entry name" value="GLYCOSYLTRANSFERASE"/>
    <property type="match status" value="1"/>
</dbReference>
<dbReference type="EMBL" id="JAUCBP010000002">
    <property type="protein sequence ID" value="MDM7859631.1"/>
    <property type="molecule type" value="Genomic_DNA"/>
</dbReference>
<dbReference type="RefSeq" id="WP_289363704.1">
    <property type="nucleotide sequence ID" value="NZ_JAUCBP010000002.1"/>
</dbReference>
<dbReference type="Proteomes" id="UP001234343">
    <property type="component" value="Unassembled WGS sequence"/>
</dbReference>
<sequence length="356" mass="39441">MRIVHIASGDIWAGAEVQIYTLLTALQQQEQHEITAILLNDGELAKNLRAKGIVVEIVDETSHGFLGLLWQVRRLLKLHKPEVVHTHRQKEHILGSLANLLSQRAKSVRTVHGALEFKRNWKQKVQYTLDVFCGRYLQDAVIAVSDVLAEKLAQDFKPAHIQMITNGISPTEVLQDAASFTPTLNNDTSKKIAFVGRIEPVKRLDLFLGAAERLLAHGSTSYQFHIFGDGSLRSAFMAQIAKSENADKFIFHGHTTQIRAWINVMDCIVMPSDHEGLPMTALECLALQTKIVAHSVGGLVPLLSAGFPTGLNQDHSAMGYQLAVEKVLKDTCSVTFPDEYHAARNAAKTLALYQNL</sequence>
<proteinExistence type="predicted"/>
<protein>
    <submittedName>
        <fullName evidence="3">Glycosyltransferase</fullName>
        <ecNumber evidence="3">2.4.-.-</ecNumber>
    </submittedName>
</protein>
<keyword evidence="4" id="KW-1185">Reference proteome</keyword>
<dbReference type="CDD" id="cd03811">
    <property type="entry name" value="GT4_GT28_WabH-like"/>
    <property type="match status" value="1"/>
</dbReference>
<dbReference type="InterPro" id="IPR001296">
    <property type="entry name" value="Glyco_trans_1"/>
</dbReference>
<evidence type="ECO:0000259" key="2">
    <source>
        <dbReference type="Pfam" id="PF13439"/>
    </source>
</evidence>
<feature type="domain" description="Glycosyltransferase subfamily 4-like N-terminal" evidence="2">
    <location>
        <begin position="14"/>
        <end position="170"/>
    </location>
</feature>
<dbReference type="GO" id="GO:0016757">
    <property type="term" value="F:glycosyltransferase activity"/>
    <property type="evidence" value="ECO:0007669"/>
    <property type="project" value="UniProtKB-KW"/>
</dbReference>
<dbReference type="InterPro" id="IPR028098">
    <property type="entry name" value="Glyco_trans_4-like_N"/>
</dbReference>
<evidence type="ECO:0000259" key="1">
    <source>
        <dbReference type="Pfam" id="PF00534"/>
    </source>
</evidence>
<dbReference type="PANTHER" id="PTHR12526:SF630">
    <property type="entry name" value="GLYCOSYLTRANSFERASE"/>
    <property type="match status" value="1"/>
</dbReference>
<name>A0ABT7STW0_9ALTE</name>
<reference evidence="3 4" key="1">
    <citation type="submission" date="2023-06" db="EMBL/GenBank/DDBJ databases">
        <title>Alteromonas sp. ASW11-36 isolated from intertidal sand.</title>
        <authorList>
            <person name="Li Y."/>
        </authorList>
    </citation>
    <scope>NUCLEOTIDE SEQUENCE [LARGE SCALE GENOMIC DNA]</scope>
    <source>
        <strain evidence="3 4">ASW11-36</strain>
    </source>
</reference>
<dbReference type="Gene3D" id="3.40.50.2000">
    <property type="entry name" value="Glycogen Phosphorylase B"/>
    <property type="match status" value="2"/>
</dbReference>